<feature type="domain" description="Cytoplasmic polyadenylation element-binding protein ZZ" evidence="2">
    <location>
        <begin position="355"/>
        <end position="407"/>
    </location>
</feature>
<dbReference type="AlphaFoldDB" id="A0A1I7S188"/>
<reference evidence="4" key="2">
    <citation type="submission" date="2020-08" db="EMBL/GenBank/DDBJ databases">
        <authorList>
            <person name="Kikuchi T."/>
        </authorList>
    </citation>
    <scope>NUCLEOTIDE SEQUENCE</scope>
    <source>
        <strain evidence="3">Ka4C1</strain>
    </source>
</reference>
<dbReference type="InterPro" id="IPR038446">
    <property type="entry name" value="CEBP_ZZ_sf"/>
</dbReference>
<dbReference type="SUPFAM" id="SSF54928">
    <property type="entry name" value="RNA-binding domain, RBD"/>
    <property type="match status" value="1"/>
</dbReference>
<dbReference type="EMBL" id="CAJFDI010000001">
    <property type="protein sequence ID" value="CAD5208076.1"/>
    <property type="molecule type" value="Genomic_DNA"/>
</dbReference>
<evidence type="ECO:0000259" key="2">
    <source>
        <dbReference type="Pfam" id="PF16366"/>
    </source>
</evidence>
<dbReference type="OrthoDB" id="10033548at2759"/>
<dbReference type="InterPro" id="IPR035979">
    <property type="entry name" value="RBD_domain_sf"/>
</dbReference>
<evidence type="ECO:0000313" key="4">
    <source>
        <dbReference type="EMBL" id="CAG9080118.1"/>
    </source>
</evidence>
<organism evidence="5 7">
    <name type="scientific">Bursaphelenchus xylophilus</name>
    <name type="common">Pinewood nematode worm</name>
    <name type="synonym">Aphelenchoides xylophilus</name>
    <dbReference type="NCBI Taxonomy" id="6326"/>
    <lineage>
        <taxon>Eukaryota</taxon>
        <taxon>Metazoa</taxon>
        <taxon>Ecdysozoa</taxon>
        <taxon>Nematoda</taxon>
        <taxon>Chromadorea</taxon>
        <taxon>Rhabditida</taxon>
        <taxon>Tylenchina</taxon>
        <taxon>Tylenchomorpha</taxon>
        <taxon>Aphelenchoidea</taxon>
        <taxon>Aphelenchoididae</taxon>
        <taxon>Bursaphelenchus</taxon>
    </lineage>
</organism>
<dbReference type="Proteomes" id="UP000582659">
    <property type="component" value="Unassembled WGS sequence"/>
</dbReference>
<dbReference type="GO" id="GO:2000766">
    <property type="term" value="P:negative regulation of cytoplasmic translation"/>
    <property type="evidence" value="ECO:0007669"/>
    <property type="project" value="TreeGrafter"/>
</dbReference>
<dbReference type="InterPro" id="IPR032296">
    <property type="entry name" value="CEBP_ZZ"/>
</dbReference>
<protein>
    <submittedName>
        <fullName evidence="3">(pine wood nematode) hypothetical protein</fullName>
    </submittedName>
    <submittedName>
        <fullName evidence="7">CEBP_ZZ domain-containing protein</fullName>
    </submittedName>
</protein>
<evidence type="ECO:0000313" key="5">
    <source>
        <dbReference type="Proteomes" id="UP000095284"/>
    </source>
</evidence>
<keyword evidence="6" id="KW-1185">Reference proteome</keyword>
<dbReference type="GO" id="GO:0043022">
    <property type="term" value="F:ribosome binding"/>
    <property type="evidence" value="ECO:0007669"/>
    <property type="project" value="TreeGrafter"/>
</dbReference>
<keyword evidence="1" id="KW-0694">RNA-binding</keyword>
<accession>A0A1I7S188</accession>
<dbReference type="GO" id="GO:0005634">
    <property type="term" value="C:nucleus"/>
    <property type="evidence" value="ECO:0007669"/>
    <property type="project" value="TreeGrafter"/>
</dbReference>
<gene>
    <name evidence="3" type="ORF">BXYJ_LOCUS312</name>
</gene>
<dbReference type="InterPro" id="IPR012677">
    <property type="entry name" value="Nucleotide-bd_a/b_plait_sf"/>
</dbReference>
<dbReference type="WBParaSite" id="BXY_0676300.1">
    <property type="protein sequence ID" value="BXY_0676300.1"/>
    <property type="gene ID" value="BXY_0676300"/>
</dbReference>
<sequence length="472" mass="55639">MNPNLNFPGFRQPILQPYRPLQKQAWLQKAPQNHEYKPGEPILRPLRSTFGGNRHENRCYFPIVPAKRIEQKNEIPGSSGFIHKLDQPFPIQPKLYQAENQAPETVEQKKVFPFRRNEDGSYVFDRKLVDKGSVVLNPKETEVFGLTRFGRPLPLVEASNPAVKHLLRSVNPQKRKHGEEKYSRKVVLGNIFDVPDQKILEIFHSYEVVGKVVRQKGNEDYCFLTFKHPDIVETLLENCVPDEFNFKYKVDDDLTITVFPWANEDTAYTYDENWPIFTRHTIFIGCLPRICTSSFLFNFLKFKLKFWDLLHVRIDCDPQLYPRGAARAVFRTEESYRRACQMHVQRFSWFNDRYRIEFKSFIYKGFACENCGAQVVTKFCPSDACLRYYCDGCWPLVHNKESFHRPVLGQYRDVPYITKNFEEVKAFHEQRKIEELTEVMKEDREKSTVAKEQVPTKANLFETGRIQKTKFF</sequence>
<dbReference type="GO" id="GO:0000900">
    <property type="term" value="F:mRNA regulatory element binding translation repressor activity"/>
    <property type="evidence" value="ECO:0007669"/>
    <property type="project" value="TreeGrafter"/>
</dbReference>
<evidence type="ECO:0000256" key="1">
    <source>
        <dbReference type="ARBA" id="ARBA00022884"/>
    </source>
</evidence>
<dbReference type="GO" id="GO:0043005">
    <property type="term" value="C:neuron projection"/>
    <property type="evidence" value="ECO:0007669"/>
    <property type="project" value="TreeGrafter"/>
</dbReference>
<dbReference type="GO" id="GO:0003730">
    <property type="term" value="F:mRNA 3'-UTR binding"/>
    <property type="evidence" value="ECO:0007669"/>
    <property type="project" value="InterPro"/>
</dbReference>
<dbReference type="Proteomes" id="UP000095284">
    <property type="component" value="Unplaced"/>
</dbReference>
<dbReference type="Gene3D" id="4.10.640.40">
    <property type="entry name" value="Cytoplasmic polyadenylation element-binding protein, ZZ domain"/>
    <property type="match status" value="1"/>
</dbReference>
<evidence type="ECO:0000313" key="3">
    <source>
        <dbReference type="EMBL" id="CAD5208076.1"/>
    </source>
</evidence>
<dbReference type="GO" id="GO:0008135">
    <property type="term" value="F:translation factor activity, RNA binding"/>
    <property type="evidence" value="ECO:0007669"/>
    <property type="project" value="TreeGrafter"/>
</dbReference>
<dbReference type="GO" id="GO:0045202">
    <property type="term" value="C:synapse"/>
    <property type="evidence" value="ECO:0007669"/>
    <property type="project" value="TreeGrafter"/>
</dbReference>
<dbReference type="CDD" id="cd19757">
    <property type="entry name" value="Bbox1"/>
    <property type="match status" value="1"/>
</dbReference>
<dbReference type="PANTHER" id="PTHR12566">
    <property type="entry name" value="CYTOPLASMIC POLYADENYLATION ELEMENT BINDING PROTEIN CPEB"/>
    <property type="match status" value="1"/>
</dbReference>
<dbReference type="Pfam" id="PF16366">
    <property type="entry name" value="CEBP_ZZ"/>
    <property type="match status" value="1"/>
</dbReference>
<dbReference type="EMBL" id="CAJFCV020000001">
    <property type="protein sequence ID" value="CAG9080118.1"/>
    <property type="molecule type" value="Genomic_DNA"/>
</dbReference>
<dbReference type="PANTHER" id="PTHR12566:SF12">
    <property type="entry name" value="TRANSLATIONAL REGULATOR ORB2"/>
    <property type="match status" value="1"/>
</dbReference>
<dbReference type="Gene3D" id="3.30.70.330">
    <property type="match status" value="1"/>
</dbReference>
<reference evidence="7" key="1">
    <citation type="submission" date="2016-11" db="UniProtKB">
        <authorList>
            <consortium name="WormBaseParasite"/>
        </authorList>
    </citation>
    <scope>IDENTIFICATION</scope>
</reference>
<dbReference type="GO" id="GO:0005737">
    <property type="term" value="C:cytoplasm"/>
    <property type="evidence" value="ECO:0007669"/>
    <property type="project" value="TreeGrafter"/>
</dbReference>
<proteinExistence type="predicted"/>
<evidence type="ECO:0000313" key="7">
    <source>
        <dbReference type="WBParaSite" id="BXY_0676300.1"/>
    </source>
</evidence>
<dbReference type="eggNOG" id="KOG0129">
    <property type="taxonomic scope" value="Eukaryota"/>
</dbReference>
<evidence type="ECO:0000313" key="6">
    <source>
        <dbReference type="Proteomes" id="UP000659654"/>
    </source>
</evidence>
<dbReference type="Proteomes" id="UP000659654">
    <property type="component" value="Unassembled WGS sequence"/>
</dbReference>
<dbReference type="InterPro" id="IPR034819">
    <property type="entry name" value="CPEB"/>
</dbReference>
<name>A0A1I7S188_BURXY</name>